<organism evidence="3 4">
    <name type="scientific">Phaeomoniella chlamydospora</name>
    <name type="common">Phaeoacremonium chlamydosporum</name>
    <dbReference type="NCBI Taxonomy" id="158046"/>
    <lineage>
        <taxon>Eukaryota</taxon>
        <taxon>Fungi</taxon>
        <taxon>Dikarya</taxon>
        <taxon>Ascomycota</taxon>
        <taxon>Pezizomycotina</taxon>
        <taxon>Eurotiomycetes</taxon>
        <taxon>Chaetothyriomycetidae</taxon>
        <taxon>Phaeomoniellales</taxon>
        <taxon>Phaeomoniellaceae</taxon>
        <taxon>Phaeomoniella</taxon>
    </lineage>
</organism>
<evidence type="ECO:0000313" key="3">
    <source>
        <dbReference type="EMBL" id="KKY20118.1"/>
    </source>
</evidence>
<reference evidence="3 4" key="2">
    <citation type="submission" date="2015-05" db="EMBL/GenBank/DDBJ databases">
        <authorList>
            <person name="Morales-Cruz A."/>
            <person name="Amrine K.C."/>
            <person name="Cantu D."/>
        </authorList>
    </citation>
    <scope>NUCLEOTIDE SEQUENCE [LARGE SCALE GENOMIC DNA]</scope>
    <source>
        <strain evidence="3">UCRPC4</strain>
    </source>
</reference>
<dbReference type="InterPro" id="IPR019481">
    <property type="entry name" value="TFIIIC_triple_barrel"/>
</dbReference>
<feature type="compositionally biased region" description="Basic residues" evidence="1">
    <location>
        <begin position="191"/>
        <end position="200"/>
    </location>
</feature>
<dbReference type="OrthoDB" id="1877767at2759"/>
<feature type="region of interest" description="Disordered" evidence="1">
    <location>
        <begin position="1"/>
        <end position="20"/>
    </location>
</feature>
<feature type="region of interest" description="Disordered" evidence="1">
    <location>
        <begin position="39"/>
        <end position="112"/>
    </location>
</feature>
<dbReference type="EMBL" id="LCWF01000100">
    <property type="protein sequence ID" value="KKY20118.1"/>
    <property type="molecule type" value="Genomic_DNA"/>
</dbReference>
<feature type="domain" description="Transcription factor TFIIIC triple barrel" evidence="2">
    <location>
        <begin position="26"/>
        <end position="189"/>
    </location>
</feature>
<feature type="compositionally biased region" description="Polar residues" evidence="1">
    <location>
        <begin position="223"/>
        <end position="239"/>
    </location>
</feature>
<dbReference type="AlphaFoldDB" id="A0A0G2G8U6"/>
<sequence length="381" mass="42632">MAPMSAPRGTSLSPDSDYEYEYDLNDTETFYIDIDTSANYGFAEPSNKKRKLQHGPTRASRETSQSQTPVPSRVRGQERPTDSTRDSHEPDSPQPEGSPASTTQVQEDPQDAPGTEVQILGLDTLNPIISYRGQYFTCTWTDMIGTNLFISEPSDETPTSTTIPPLYTAPGFDLLAQSRIKLLARRAKLINRPGRKKRSHPAPTDEDVPFSPSSPEPDPSTSTLNGKSLGTLTSNNANVNREIKQQASFLERLMDIKRQKGETDNVRTVFNYSRNRDKDPSIKHATGSGGDKDTRKTKPPPKSREELTKEIEILNRKVVRGDRDALFRLEEIYELLEEEDQEDEDEDDGEQGQGQGQGSEEVSQQQQQQQQNINKQVDTGD</sequence>
<feature type="compositionally biased region" description="Polar residues" evidence="1">
    <location>
        <begin position="372"/>
        <end position="381"/>
    </location>
</feature>
<gene>
    <name evidence="3" type="ORF">UCRPC4_g04252</name>
</gene>
<dbReference type="Gene3D" id="2.60.40.4370">
    <property type="match status" value="1"/>
</dbReference>
<protein>
    <recommendedName>
        <fullName evidence="2">Transcription factor TFIIIC triple barrel domain-containing protein</fullName>
    </recommendedName>
</protein>
<evidence type="ECO:0000313" key="4">
    <source>
        <dbReference type="Proteomes" id="UP000053317"/>
    </source>
</evidence>
<feature type="compositionally biased region" description="Basic and acidic residues" evidence="1">
    <location>
        <begin position="75"/>
        <end position="91"/>
    </location>
</feature>
<dbReference type="Proteomes" id="UP000053317">
    <property type="component" value="Unassembled WGS sequence"/>
</dbReference>
<reference evidence="3 4" key="1">
    <citation type="submission" date="2015-05" db="EMBL/GenBank/DDBJ databases">
        <title>Distinctive expansion of gene families associated with plant cell wall degradation and secondary metabolism in the genomes of grapevine trunk pathogens.</title>
        <authorList>
            <person name="Lawrence D.P."/>
            <person name="Travadon R."/>
            <person name="Rolshausen P.E."/>
            <person name="Baumgartner K."/>
        </authorList>
    </citation>
    <scope>NUCLEOTIDE SEQUENCE [LARGE SCALE GENOMIC DNA]</scope>
    <source>
        <strain evidence="3">UCRPC4</strain>
    </source>
</reference>
<comment type="caution">
    <text evidence="3">The sequence shown here is derived from an EMBL/GenBank/DDBJ whole genome shotgun (WGS) entry which is preliminary data.</text>
</comment>
<dbReference type="Pfam" id="PF10419">
    <property type="entry name" value="TFIIIC_sub6"/>
    <property type="match status" value="1"/>
</dbReference>
<feature type="compositionally biased region" description="Basic and acidic residues" evidence="1">
    <location>
        <begin position="290"/>
        <end position="306"/>
    </location>
</feature>
<accession>A0A0G2G8U6</accession>
<feature type="region of interest" description="Disordered" evidence="1">
    <location>
        <begin position="267"/>
        <end position="306"/>
    </location>
</feature>
<evidence type="ECO:0000259" key="2">
    <source>
        <dbReference type="Pfam" id="PF10419"/>
    </source>
</evidence>
<feature type="compositionally biased region" description="Low complexity" evidence="1">
    <location>
        <begin position="358"/>
        <end position="371"/>
    </location>
</feature>
<feature type="region of interest" description="Disordered" evidence="1">
    <location>
        <begin position="191"/>
        <end position="239"/>
    </location>
</feature>
<keyword evidence="4" id="KW-1185">Reference proteome</keyword>
<feature type="region of interest" description="Disordered" evidence="1">
    <location>
        <begin position="334"/>
        <end position="381"/>
    </location>
</feature>
<proteinExistence type="predicted"/>
<name>A0A0G2G8U6_PHACM</name>
<evidence type="ECO:0000256" key="1">
    <source>
        <dbReference type="SAM" id="MobiDB-lite"/>
    </source>
</evidence>
<feature type="compositionally biased region" description="Acidic residues" evidence="1">
    <location>
        <begin position="334"/>
        <end position="350"/>
    </location>
</feature>